<dbReference type="AlphaFoldDB" id="A0AAJ0E8C9"/>
<dbReference type="InterPro" id="IPR056884">
    <property type="entry name" value="NPHP3-like_N"/>
</dbReference>
<dbReference type="InterPro" id="IPR007111">
    <property type="entry name" value="NACHT_NTPase"/>
</dbReference>
<dbReference type="PROSITE" id="PS50088">
    <property type="entry name" value="ANK_REPEAT"/>
    <property type="match status" value="1"/>
</dbReference>
<evidence type="ECO:0000256" key="3">
    <source>
        <dbReference type="SAM" id="MobiDB-lite"/>
    </source>
</evidence>
<accession>A0AAJ0E8C9</accession>
<dbReference type="Pfam" id="PF22939">
    <property type="entry name" value="WHD_GPIID"/>
    <property type="match status" value="1"/>
</dbReference>
<dbReference type="RefSeq" id="XP_060438704.1">
    <property type="nucleotide sequence ID" value="XM_060593018.1"/>
</dbReference>
<dbReference type="InterPro" id="IPR002110">
    <property type="entry name" value="Ankyrin_rpt"/>
</dbReference>
<dbReference type="Proteomes" id="UP001243989">
    <property type="component" value="Unassembled WGS sequence"/>
</dbReference>
<evidence type="ECO:0000256" key="2">
    <source>
        <dbReference type="PROSITE-ProRule" id="PRU00023"/>
    </source>
</evidence>
<evidence type="ECO:0000313" key="5">
    <source>
        <dbReference type="EMBL" id="KAK1622709.1"/>
    </source>
</evidence>
<sequence>MSTFDPARQAFEHAKRSFREKLKDKDLFRQLLQTTSIEQVWQTTNEIQERQEVEKRMRFMGKIKTFLDKLSDYASVVDTFVQVKPDVMALIWGPIRLLLLWTANIAKLADAIVSATSRIGDVLPPFLETVKIFSDSERLKNILALFFEDILDFYAILLEFFKLSRRQFFFESVWPKQRERIKVVVESIERHGSLLGSEATLQQIKAEHEARVKALAHFDETSNFQELQKFQALRNYISPETHDHRLDWLLNRSCKGSTEWLKHSETYLAWLDTSKSAVNLLWLWGIPGAGKTFLAASVIEQVKTQHQTCFMFATHARQHNTTARSILQSLIFQLASSNKDLQSALIHSDERELATSTKCVLALFKTFLKAIGPTYIVLDGLDEIELSERTILLQLIVELKVCLETKVLITSRPEDDIARVLDLQASGIRVDKCNHGSLKSYIDQRTHVWMQDGDFDQEAQCQIQGLLSPLVTRANGMFLFVRIVLDNVESLTDFREIQRELRALPLNLHDAYGRVFARINNSSPPLRHKARTILGWIGCAPVPMTRQEMEQALLIDVGIESAPAVTTAVNFVRICGPIVELVDDIPQFVHFTVKEYIFSQQISSFIYRFEAECSLTKALLKYLCSGIYNESLSDDQLRLSMLAGRYRLHWFAVNQWIHLLQRLFGNHEEVPQRSSLLSLLASLTAKLKNHTFRGEANAEEDLFAVFGSESPEISQMIGCFVEFRRNVIHADWNFRNGPEWINLDPLVVSHISLRLFQLLDKTLCNEATKPAMTYDYTSLQRHYGTRLFRCIFPQCNFNRHGFATGESRDRHIDQHTQPWSCPRPSCEFAPGFATKQALSHHSLKWHGNPVSDSSSSLSADQLSETDVDGLAAELIRAGDVEGLKALLQHLKQGHRISSAVIFVAARMGSLPMVTVLTQFSDSYRRCLDFENYLYEAVLGSENVDLFRWLLNGVGKQTDVQHYWTLAALVTETKSPDIYAEWEDFIISPMRVLGTFTPGTGAFQIYSHRRLQRKPCKLIPQHNKRSVIFSQAALQAAGKNAMFEARLIHTWHRLIDSLGGKPLDPQFLGWSLTDLARCSKPSITLAAELLRLGAPVNFPREVEITVPNSDPQFDNKAGPSRSQHQDVHIGRKQHKGITALHYASRGTSEQAAQLVRLLLQNGANPSYGFGGVKPEQEPGSRLIKKWLGETWEELVMRTSDVKVGNNDETGLKQRGQENRESVEESSKVENGSCPGKRRQEYARESEDADGVVLQLKRPRKTPVEAD</sequence>
<gene>
    <name evidence="5" type="ORF">BDP81DRAFT_455020</name>
</gene>
<comment type="caution">
    <text evidence="5">The sequence shown here is derived from an EMBL/GenBank/DDBJ whole genome shotgun (WGS) entry which is preliminary data.</text>
</comment>
<evidence type="ECO:0000256" key="1">
    <source>
        <dbReference type="ARBA" id="ARBA00022737"/>
    </source>
</evidence>
<dbReference type="Pfam" id="PF24883">
    <property type="entry name" value="NPHP3_N"/>
    <property type="match status" value="1"/>
</dbReference>
<organism evidence="5 6">
    <name type="scientific">Colletotrichum phormii</name>
    <dbReference type="NCBI Taxonomy" id="359342"/>
    <lineage>
        <taxon>Eukaryota</taxon>
        <taxon>Fungi</taxon>
        <taxon>Dikarya</taxon>
        <taxon>Ascomycota</taxon>
        <taxon>Pezizomycotina</taxon>
        <taxon>Sordariomycetes</taxon>
        <taxon>Hypocreomycetidae</taxon>
        <taxon>Glomerellales</taxon>
        <taxon>Glomerellaceae</taxon>
        <taxon>Colletotrichum</taxon>
        <taxon>Colletotrichum acutatum species complex</taxon>
    </lineage>
</organism>
<dbReference type="Gene3D" id="1.25.40.20">
    <property type="entry name" value="Ankyrin repeat-containing domain"/>
    <property type="match status" value="1"/>
</dbReference>
<dbReference type="SUPFAM" id="SSF52540">
    <property type="entry name" value="P-loop containing nucleoside triphosphate hydrolases"/>
    <property type="match status" value="1"/>
</dbReference>
<dbReference type="Gene3D" id="3.40.50.300">
    <property type="entry name" value="P-loop containing nucleotide triphosphate hydrolases"/>
    <property type="match status" value="1"/>
</dbReference>
<dbReference type="PANTHER" id="PTHR10039">
    <property type="entry name" value="AMELOGENIN"/>
    <property type="match status" value="1"/>
</dbReference>
<reference evidence="5" key="1">
    <citation type="submission" date="2021-06" db="EMBL/GenBank/DDBJ databases">
        <title>Comparative genomics, transcriptomics and evolutionary studies reveal genomic signatures of adaptation to plant cell wall in hemibiotrophic fungi.</title>
        <authorList>
            <consortium name="DOE Joint Genome Institute"/>
            <person name="Baroncelli R."/>
            <person name="Diaz J.F."/>
            <person name="Benocci T."/>
            <person name="Peng M."/>
            <person name="Battaglia E."/>
            <person name="Haridas S."/>
            <person name="Andreopoulos W."/>
            <person name="Labutti K."/>
            <person name="Pangilinan J."/>
            <person name="Floch G.L."/>
            <person name="Makela M.R."/>
            <person name="Henrissat B."/>
            <person name="Grigoriev I.V."/>
            <person name="Crouch J.A."/>
            <person name="De Vries R.P."/>
            <person name="Sukno S.A."/>
            <person name="Thon M.R."/>
        </authorList>
    </citation>
    <scope>NUCLEOTIDE SEQUENCE</scope>
    <source>
        <strain evidence="5">CBS 102054</strain>
    </source>
</reference>
<feature type="repeat" description="ANK" evidence="2">
    <location>
        <begin position="1134"/>
        <end position="1163"/>
    </location>
</feature>
<dbReference type="SUPFAM" id="SSF48403">
    <property type="entry name" value="Ankyrin repeat"/>
    <property type="match status" value="1"/>
</dbReference>
<dbReference type="PROSITE" id="PS50297">
    <property type="entry name" value="ANK_REP_REGION"/>
    <property type="match status" value="1"/>
</dbReference>
<dbReference type="PROSITE" id="PS50837">
    <property type="entry name" value="NACHT"/>
    <property type="match status" value="1"/>
</dbReference>
<keyword evidence="1" id="KW-0677">Repeat</keyword>
<evidence type="ECO:0000313" key="6">
    <source>
        <dbReference type="Proteomes" id="UP001243989"/>
    </source>
</evidence>
<proteinExistence type="predicted"/>
<feature type="region of interest" description="Disordered" evidence="3">
    <location>
        <begin position="1201"/>
        <end position="1265"/>
    </location>
</feature>
<keyword evidence="6" id="KW-1185">Reference proteome</keyword>
<dbReference type="SMART" id="SM00248">
    <property type="entry name" value="ANK"/>
    <property type="match status" value="2"/>
</dbReference>
<dbReference type="PANTHER" id="PTHR10039:SF14">
    <property type="entry name" value="NACHT DOMAIN-CONTAINING PROTEIN"/>
    <property type="match status" value="1"/>
</dbReference>
<dbReference type="InterPro" id="IPR036770">
    <property type="entry name" value="Ankyrin_rpt-contain_sf"/>
</dbReference>
<dbReference type="Pfam" id="PF00023">
    <property type="entry name" value="Ank"/>
    <property type="match status" value="1"/>
</dbReference>
<dbReference type="InterPro" id="IPR056125">
    <property type="entry name" value="DUF7708"/>
</dbReference>
<dbReference type="EMBL" id="JAHMHQ010000033">
    <property type="protein sequence ID" value="KAK1622709.1"/>
    <property type="molecule type" value="Genomic_DNA"/>
</dbReference>
<name>A0AAJ0E8C9_9PEZI</name>
<evidence type="ECO:0000259" key="4">
    <source>
        <dbReference type="PROSITE" id="PS50837"/>
    </source>
</evidence>
<dbReference type="Pfam" id="PF24809">
    <property type="entry name" value="DUF7708"/>
    <property type="match status" value="1"/>
</dbReference>
<feature type="domain" description="NACHT" evidence="4">
    <location>
        <begin position="279"/>
        <end position="413"/>
    </location>
</feature>
<protein>
    <recommendedName>
        <fullName evidence="4">NACHT domain-containing protein</fullName>
    </recommendedName>
</protein>
<dbReference type="InterPro" id="IPR027417">
    <property type="entry name" value="P-loop_NTPase"/>
</dbReference>
<feature type="compositionally biased region" description="Basic and acidic residues" evidence="3">
    <location>
        <begin position="1208"/>
        <end position="1226"/>
    </location>
</feature>
<dbReference type="GeneID" id="85477880"/>
<keyword evidence="2" id="KW-0040">ANK repeat</keyword>
<dbReference type="InterPro" id="IPR054471">
    <property type="entry name" value="GPIID_WHD"/>
</dbReference>